<evidence type="ECO:0000313" key="1">
    <source>
        <dbReference type="EMBL" id="GBG23171.1"/>
    </source>
</evidence>
<protein>
    <recommendedName>
        <fullName evidence="3">Helix-turn-helix domain-containing protein</fullName>
    </recommendedName>
</protein>
<evidence type="ECO:0008006" key="3">
    <source>
        <dbReference type="Google" id="ProtNLM"/>
    </source>
</evidence>
<dbReference type="Proteomes" id="UP000245124">
    <property type="component" value="Unassembled WGS sequence"/>
</dbReference>
<dbReference type="GeneID" id="57092493"/>
<dbReference type="RefSeq" id="WP_099066929.1">
    <property type="nucleotide sequence ID" value="NZ_BDUD01000002.1"/>
</dbReference>
<dbReference type="OrthoDB" id="532665at2"/>
<reference evidence="1 2" key="1">
    <citation type="submission" date="2017-06" db="EMBL/GenBank/DDBJ databases">
        <title>Genome sequencing of cyanobaciteial culture collection at National Institute for Environmental Studies (NIES).</title>
        <authorList>
            <person name="Hirose Y."/>
            <person name="Shimura Y."/>
            <person name="Fujisawa T."/>
            <person name="Nakamura Y."/>
            <person name="Kawachi M."/>
        </authorList>
    </citation>
    <scope>NUCLEOTIDE SEQUENCE [LARGE SCALE GENOMIC DNA]</scope>
    <source>
        <strain evidence="1 2">NIES-4072</strain>
    </source>
</reference>
<name>A0A2R5G547_NOSCO</name>
<comment type="caution">
    <text evidence="1">The sequence shown here is derived from an EMBL/GenBank/DDBJ whole genome shotgun (WGS) entry which is preliminary data.</text>
</comment>
<proteinExistence type="predicted"/>
<organism evidence="1 2">
    <name type="scientific">Nostoc commune NIES-4072</name>
    <dbReference type="NCBI Taxonomy" id="2005467"/>
    <lineage>
        <taxon>Bacteria</taxon>
        <taxon>Bacillati</taxon>
        <taxon>Cyanobacteriota</taxon>
        <taxon>Cyanophyceae</taxon>
        <taxon>Nostocales</taxon>
        <taxon>Nostocaceae</taxon>
        <taxon>Nostoc</taxon>
    </lineage>
</organism>
<accession>A0A2R5G547</accession>
<sequence>MSNPQILGAREIHLISLYSHWEFGMKPEEFYAKWDVSYEQIALICCRSDSTVRGWFKQGKFRRYPQPNDLRHLAFMDFLLEHFEEVPEQLWQLLCLTHSP</sequence>
<evidence type="ECO:0000313" key="2">
    <source>
        <dbReference type="Proteomes" id="UP000245124"/>
    </source>
</evidence>
<gene>
    <name evidence="1" type="ORF">NIES4072_68830</name>
</gene>
<keyword evidence="2" id="KW-1185">Reference proteome</keyword>
<dbReference type="AlphaFoldDB" id="A0A2R5G547"/>
<dbReference type="EMBL" id="BDUD01000002">
    <property type="protein sequence ID" value="GBG23171.1"/>
    <property type="molecule type" value="Genomic_DNA"/>
</dbReference>